<protein>
    <recommendedName>
        <fullName evidence="3">Plasmid stabilization protein</fullName>
    </recommendedName>
</protein>
<evidence type="ECO:0000313" key="2">
    <source>
        <dbReference type="Proteomes" id="UP001553843"/>
    </source>
</evidence>
<dbReference type="RefSeq" id="WP_359780844.1">
    <property type="nucleotide sequence ID" value="NZ_JBEYRR010000008.1"/>
</dbReference>
<proteinExistence type="predicted"/>
<dbReference type="Proteomes" id="UP001553843">
    <property type="component" value="Unassembled WGS sequence"/>
</dbReference>
<comment type="caution">
    <text evidence="1">The sequence shown here is derived from an EMBL/GenBank/DDBJ whole genome shotgun (WGS) entry which is preliminary data.</text>
</comment>
<organism evidence="1 2">
    <name type="scientific">Streptomyces huasconensis</name>
    <dbReference type="NCBI Taxonomy" id="1854574"/>
    <lineage>
        <taxon>Bacteria</taxon>
        <taxon>Bacillati</taxon>
        <taxon>Actinomycetota</taxon>
        <taxon>Actinomycetes</taxon>
        <taxon>Kitasatosporales</taxon>
        <taxon>Streptomycetaceae</taxon>
        <taxon>Streptomyces</taxon>
    </lineage>
</organism>
<dbReference type="EMBL" id="JBEYRS010000012">
    <property type="protein sequence ID" value="MEW2365608.1"/>
    <property type="molecule type" value="Genomic_DNA"/>
</dbReference>
<name>A0ABV3M1N8_9ACTN</name>
<evidence type="ECO:0008006" key="3">
    <source>
        <dbReference type="Google" id="ProtNLM"/>
    </source>
</evidence>
<keyword evidence="2" id="KW-1185">Reference proteome</keyword>
<reference evidence="1 2" key="1">
    <citation type="submission" date="2024-06" db="EMBL/GenBank/DDBJ databases">
        <title>The Natural Products Discovery Center: Release of the First 8490 Sequenced Strains for Exploring Actinobacteria Biosynthetic Diversity.</title>
        <authorList>
            <person name="Kalkreuter E."/>
            <person name="Kautsar S.A."/>
            <person name="Yang D."/>
            <person name="Bader C.D."/>
            <person name="Teijaro C.N."/>
            <person name="Fluegel L."/>
            <person name="Davis C.M."/>
            <person name="Simpson J.R."/>
            <person name="Lauterbach L."/>
            <person name="Steele A.D."/>
            <person name="Gui C."/>
            <person name="Meng S."/>
            <person name="Li G."/>
            <person name="Viehrig K."/>
            <person name="Ye F."/>
            <person name="Su P."/>
            <person name="Kiefer A.F."/>
            <person name="Nichols A."/>
            <person name="Cepeda A.J."/>
            <person name="Yan W."/>
            <person name="Fan B."/>
            <person name="Jiang Y."/>
            <person name="Adhikari A."/>
            <person name="Zheng C.-J."/>
            <person name="Schuster L."/>
            <person name="Cowan T.M."/>
            <person name="Smanski M.J."/>
            <person name="Chevrette M.G."/>
            <person name="De Carvalho L.P.S."/>
            <person name="Shen B."/>
        </authorList>
    </citation>
    <scope>NUCLEOTIDE SEQUENCE [LARGE SCALE GENOMIC DNA]</scope>
    <source>
        <strain evidence="1 2">NPDC047833</strain>
    </source>
</reference>
<gene>
    <name evidence="1" type="ORF">AB0887_27115</name>
</gene>
<sequence length="118" mass="13592">MGLFSSKSDAEIKRTREDDIKAAHRARKWGLGSASKWEKRVIEADNELARRSEKAVKEAGRAVENARYWVEAGELDGDRSPVPAHMRREVEKAVKEARRRGYSDAHIDYEARKAARRW</sequence>
<accession>A0ABV3M1N8</accession>
<evidence type="ECO:0000313" key="1">
    <source>
        <dbReference type="EMBL" id="MEW2365608.1"/>
    </source>
</evidence>